<dbReference type="EMBL" id="JAGGKI010000003">
    <property type="protein sequence ID" value="MBP1892158.1"/>
    <property type="molecule type" value="Genomic_DNA"/>
</dbReference>
<comment type="caution">
    <text evidence="1">The sequence shown here is derived from an EMBL/GenBank/DDBJ whole genome shotgun (WGS) entry which is preliminary data.</text>
</comment>
<gene>
    <name evidence="1" type="ORF">J2Z18_001234</name>
</gene>
<name>A0ABS4F7H0_9BACL</name>
<protein>
    <submittedName>
        <fullName evidence="1">Uncharacterized protein</fullName>
    </submittedName>
</protein>
<accession>A0ABS4F7H0</accession>
<dbReference type="GeneID" id="95403269"/>
<sequence length="72" mass="8305">MLPGTMPSIFSRDSEPERLLAFAAVNVARRQPRLRVWRFDMIACAQDTYRRGKRFATHKKTPLPEQSMPNAS</sequence>
<keyword evidence="2" id="KW-1185">Reference proteome</keyword>
<organism evidence="1 2">
    <name type="scientific">Paenibacillus lactis</name>
    <dbReference type="NCBI Taxonomy" id="228574"/>
    <lineage>
        <taxon>Bacteria</taxon>
        <taxon>Bacillati</taxon>
        <taxon>Bacillota</taxon>
        <taxon>Bacilli</taxon>
        <taxon>Bacillales</taxon>
        <taxon>Paenibacillaceae</taxon>
        <taxon>Paenibacillus</taxon>
    </lineage>
</organism>
<proteinExistence type="predicted"/>
<dbReference type="RefSeq" id="WP_210094377.1">
    <property type="nucleotide sequence ID" value="NZ_CP139098.1"/>
</dbReference>
<dbReference type="Proteomes" id="UP000706926">
    <property type="component" value="Unassembled WGS sequence"/>
</dbReference>
<evidence type="ECO:0000313" key="2">
    <source>
        <dbReference type="Proteomes" id="UP000706926"/>
    </source>
</evidence>
<reference evidence="1 2" key="1">
    <citation type="submission" date="2021-03" db="EMBL/GenBank/DDBJ databases">
        <title>Genomic Encyclopedia of Type Strains, Phase IV (KMG-IV): sequencing the most valuable type-strain genomes for metagenomic binning, comparative biology and taxonomic classification.</title>
        <authorList>
            <person name="Goeker M."/>
        </authorList>
    </citation>
    <scope>NUCLEOTIDE SEQUENCE [LARGE SCALE GENOMIC DNA]</scope>
    <source>
        <strain evidence="1 2">DSM 15596</strain>
    </source>
</reference>
<evidence type="ECO:0000313" key="1">
    <source>
        <dbReference type="EMBL" id="MBP1892158.1"/>
    </source>
</evidence>